<gene>
    <name evidence="2" type="ORF">ABT56_12400</name>
</gene>
<keyword evidence="1" id="KW-0472">Membrane</keyword>
<name>A0A0J1H048_9GAMM</name>
<keyword evidence="1" id="KW-1133">Transmembrane helix</keyword>
<comment type="caution">
    <text evidence="2">The sequence shown here is derived from an EMBL/GenBank/DDBJ whole genome shotgun (WGS) entry which is preliminary data.</text>
</comment>
<feature type="transmembrane region" description="Helical" evidence="1">
    <location>
        <begin position="6"/>
        <end position="29"/>
    </location>
</feature>
<organism evidence="2 3">
    <name type="scientific">Photobacterium aquae</name>
    <dbReference type="NCBI Taxonomy" id="1195763"/>
    <lineage>
        <taxon>Bacteria</taxon>
        <taxon>Pseudomonadati</taxon>
        <taxon>Pseudomonadota</taxon>
        <taxon>Gammaproteobacteria</taxon>
        <taxon>Vibrionales</taxon>
        <taxon>Vibrionaceae</taxon>
        <taxon>Photobacterium</taxon>
    </lineage>
</organism>
<protein>
    <submittedName>
        <fullName evidence="2">Uncharacterized protein</fullName>
    </submittedName>
</protein>
<keyword evidence="1" id="KW-0812">Transmembrane</keyword>
<reference evidence="2 3" key="1">
    <citation type="submission" date="2015-05" db="EMBL/GenBank/DDBJ databases">
        <title>Photobacterium galathea sp. nov.</title>
        <authorList>
            <person name="Machado H."/>
            <person name="Gram L."/>
        </authorList>
    </citation>
    <scope>NUCLEOTIDE SEQUENCE [LARGE SCALE GENOMIC DNA]</scope>
    <source>
        <strain evidence="2 3">CGMCC 1.12159</strain>
    </source>
</reference>
<dbReference type="RefSeq" id="WP_047879194.1">
    <property type="nucleotide sequence ID" value="NZ_LDOT01000015.1"/>
</dbReference>
<evidence type="ECO:0000256" key="1">
    <source>
        <dbReference type="SAM" id="Phobius"/>
    </source>
</evidence>
<feature type="transmembrane region" description="Helical" evidence="1">
    <location>
        <begin position="73"/>
        <end position="93"/>
    </location>
</feature>
<dbReference type="EMBL" id="LDOT01000015">
    <property type="protein sequence ID" value="KLV05179.1"/>
    <property type="molecule type" value="Genomic_DNA"/>
</dbReference>
<sequence length="94" mass="10606">MKYLNIFNIFAIIALVVDLLLQGYMLGYYLTEVDNQNRSEALFGIAMFAVMSLWVVAPALVTGSLTRGSYAKTSHFLLILCVVQLMIILIMWLI</sequence>
<dbReference type="Proteomes" id="UP000036097">
    <property type="component" value="Unassembled WGS sequence"/>
</dbReference>
<proteinExistence type="predicted"/>
<dbReference type="STRING" id="1195763.ABT56_12400"/>
<feature type="transmembrane region" description="Helical" evidence="1">
    <location>
        <begin position="41"/>
        <end position="61"/>
    </location>
</feature>
<evidence type="ECO:0000313" key="3">
    <source>
        <dbReference type="Proteomes" id="UP000036097"/>
    </source>
</evidence>
<evidence type="ECO:0000313" key="2">
    <source>
        <dbReference type="EMBL" id="KLV05179.1"/>
    </source>
</evidence>
<dbReference type="AlphaFoldDB" id="A0A0J1H048"/>
<dbReference type="PATRIC" id="fig|1195763.3.peg.2618"/>
<keyword evidence="3" id="KW-1185">Reference proteome</keyword>
<accession>A0A0J1H048</accession>